<dbReference type="SUPFAM" id="SSF52047">
    <property type="entry name" value="RNI-like"/>
    <property type="match status" value="1"/>
</dbReference>
<name>A0AAW0AN70_9AGAR</name>
<dbReference type="EMBL" id="JAWWNJ010000057">
    <property type="protein sequence ID" value="KAK7014284.1"/>
    <property type="molecule type" value="Genomic_DNA"/>
</dbReference>
<keyword evidence="3" id="KW-1185">Reference proteome</keyword>
<reference evidence="2 3" key="1">
    <citation type="journal article" date="2024" name="J Genomics">
        <title>Draft genome sequencing and assembly of Favolaschia claudopus CIRM-BRFM 2984 isolated from oak limbs.</title>
        <authorList>
            <person name="Navarro D."/>
            <person name="Drula E."/>
            <person name="Chaduli D."/>
            <person name="Cazenave R."/>
            <person name="Ahrendt S."/>
            <person name="Wang J."/>
            <person name="Lipzen A."/>
            <person name="Daum C."/>
            <person name="Barry K."/>
            <person name="Grigoriev I.V."/>
            <person name="Favel A."/>
            <person name="Rosso M.N."/>
            <person name="Martin F."/>
        </authorList>
    </citation>
    <scope>NUCLEOTIDE SEQUENCE [LARGE SCALE GENOMIC DNA]</scope>
    <source>
        <strain evidence="2 3">CIRM-BRFM 2984</strain>
    </source>
</reference>
<feature type="coiled-coil region" evidence="1">
    <location>
        <begin position="19"/>
        <end position="46"/>
    </location>
</feature>
<evidence type="ECO:0000256" key="1">
    <source>
        <dbReference type="SAM" id="Coils"/>
    </source>
</evidence>
<proteinExistence type="predicted"/>
<dbReference type="AlphaFoldDB" id="A0AAW0AN70"/>
<accession>A0AAW0AN70</accession>
<evidence type="ECO:0000313" key="3">
    <source>
        <dbReference type="Proteomes" id="UP001362999"/>
    </source>
</evidence>
<dbReference type="Proteomes" id="UP001362999">
    <property type="component" value="Unassembled WGS sequence"/>
</dbReference>
<keyword evidence="1" id="KW-0175">Coiled coil</keyword>
<evidence type="ECO:0000313" key="2">
    <source>
        <dbReference type="EMBL" id="KAK7014284.1"/>
    </source>
</evidence>
<gene>
    <name evidence="2" type="ORF">R3P38DRAFT_3277400</name>
</gene>
<comment type="caution">
    <text evidence="2">The sequence shown here is derived from an EMBL/GenBank/DDBJ whole genome shotgun (WGS) entry which is preliminary data.</text>
</comment>
<evidence type="ECO:0008006" key="4">
    <source>
        <dbReference type="Google" id="ProtNLM"/>
    </source>
</evidence>
<dbReference type="Gene3D" id="1.20.1280.50">
    <property type="match status" value="1"/>
</dbReference>
<organism evidence="2 3">
    <name type="scientific">Favolaschia claudopus</name>
    <dbReference type="NCBI Taxonomy" id="2862362"/>
    <lineage>
        <taxon>Eukaryota</taxon>
        <taxon>Fungi</taxon>
        <taxon>Dikarya</taxon>
        <taxon>Basidiomycota</taxon>
        <taxon>Agaricomycotina</taxon>
        <taxon>Agaricomycetes</taxon>
        <taxon>Agaricomycetidae</taxon>
        <taxon>Agaricales</taxon>
        <taxon>Marasmiineae</taxon>
        <taxon>Mycenaceae</taxon>
        <taxon>Favolaschia</taxon>
    </lineage>
</organism>
<sequence>MLDSLEADRAFVANVDAQIFDLEAQISALQITISELNAAKGSAEQRLKAFKYPVLTLPNEIIAEIFLQSLPPYPDVPPLVGLHSPIYLTHICRQWREIALATRTLWRAVNLTCFGGRPSMEGAIWFAEMRLNRSAPYPLSIHAYDYNINHWFPVFAAAFPHRARWEHLELNANLRNDAAADKLLRNALDEPMPLLRTLKISLLPPFHEPLTLRNEDVPLLHSVALDDHGIRSFILPWAQLTSLKLTAIHSGRCVPGLLQATRLVNLSLDLIFPYLDDDVPENLSVTKLTLPRLERLDFHQSSDADMDFLALLDTPALRCLTLPERMLGSPQSARITTLRALMSKYRSTLEELRILSPTIPEHAYRDAFPLIPLIIYS</sequence>
<protein>
    <recommendedName>
        <fullName evidence="4">F-box domain-containing protein</fullName>
    </recommendedName>
</protein>